<feature type="transmembrane region" description="Helical" evidence="1">
    <location>
        <begin position="73"/>
        <end position="93"/>
    </location>
</feature>
<dbReference type="OrthoDB" id="1644899at2"/>
<gene>
    <name evidence="2" type="ORF">SAMN04488695_1056</name>
</gene>
<evidence type="ECO:0000313" key="3">
    <source>
        <dbReference type="Proteomes" id="UP000181899"/>
    </source>
</evidence>
<keyword evidence="1" id="KW-1133">Transmembrane helix</keyword>
<name>A0A1I5BPY2_9CLOT</name>
<feature type="transmembrane region" description="Helical" evidence="1">
    <location>
        <begin position="105"/>
        <end position="122"/>
    </location>
</feature>
<evidence type="ECO:0000313" key="2">
    <source>
        <dbReference type="EMBL" id="SFN76729.1"/>
    </source>
</evidence>
<dbReference type="Proteomes" id="UP000181899">
    <property type="component" value="Unassembled WGS sequence"/>
</dbReference>
<keyword evidence="1" id="KW-0472">Membrane</keyword>
<keyword evidence="1" id="KW-0812">Transmembrane</keyword>
<sequence>MQAIFETLFDVIYLTTVFVLGVLIIRGAKGRSQYALFGWMAVVLAVGDSFHLIPRAIALNTVGLENYTVPLGVGKFITSITMTVFYILLYYVWRSRYAVTGRKNLTATMYLLAAARILLSVFPQNGWTSASPSLVWGILRNIPFSLMGILVIILFYRSAKTSEDASFRFMWLTIVLSFAFYIPVVLWADLHPLIGMLMIPKTCAYVWTVFIGYGDMRKSDKMTRKKSA</sequence>
<reference evidence="2 3" key="1">
    <citation type="submission" date="2016-10" db="EMBL/GenBank/DDBJ databases">
        <authorList>
            <person name="de Groot N.N."/>
        </authorList>
    </citation>
    <scope>NUCLEOTIDE SEQUENCE [LARGE SCALE GENOMIC DNA]</scope>
    <source>
        <strain evidence="2 3">ML2</strain>
    </source>
</reference>
<protein>
    <submittedName>
        <fullName evidence="2">Uncharacterized protein</fullName>
    </submittedName>
</protein>
<organism evidence="2 3">
    <name type="scientific">Proteiniclasticum ruminis</name>
    <dbReference type="NCBI Taxonomy" id="398199"/>
    <lineage>
        <taxon>Bacteria</taxon>
        <taxon>Bacillati</taxon>
        <taxon>Bacillota</taxon>
        <taxon>Clostridia</taxon>
        <taxon>Eubacteriales</taxon>
        <taxon>Clostridiaceae</taxon>
        <taxon>Proteiniclasticum</taxon>
    </lineage>
</organism>
<feature type="transmembrane region" description="Helical" evidence="1">
    <location>
        <begin position="35"/>
        <end position="53"/>
    </location>
</feature>
<feature type="transmembrane region" description="Helical" evidence="1">
    <location>
        <begin position="194"/>
        <end position="216"/>
    </location>
</feature>
<feature type="transmembrane region" description="Helical" evidence="1">
    <location>
        <begin position="134"/>
        <end position="157"/>
    </location>
</feature>
<keyword evidence="3" id="KW-1185">Reference proteome</keyword>
<feature type="transmembrane region" description="Helical" evidence="1">
    <location>
        <begin position="12"/>
        <end position="28"/>
    </location>
</feature>
<dbReference type="EMBL" id="FOVK01000005">
    <property type="protein sequence ID" value="SFN76729.1"/>
    <property type="molecule type" value="Genomic_DNA"/>
</dbReference>
<feature type="transmembrane region" description="Helical" evidence="1">
    <location>
        <begin position="169"/>
        <end position="188"/>
    </location>
</feature>
<accession>A0A1I5BPY2</accession>
<proteinExistence type="predicted"/>
<dbReference type="AlphaFoldDB" id="A0A1I5BPY2"/>
<dbReference type="RefSeq" id="WP_074911978.1">
    <property type="nucleotide sequence ID" value="NZ_FOVK01000005.1"/>
</dbReference>
<evidence type="ECO:0000256" key="1">
    <source>
        <dbReference type="SAM" id="Phobius"/>
    </source>
</evidence>